<dbReference type="PANTHER" id="PTHR32060:SF30">
    <property type="entry name" value="CARBOXY-TERMINAL PROCESSING PROTEASE CTPA"/>
    <property type="match status" value="1"/>
</dbReference>
<dbReference type="Gene3D" id="3.30.750.44">
    <property type="match status" value="1"/>
</dbReference>
<comment type="caution">
    <text evidence="5">The sequence shown here is derived from an EMBL/GenBank/DDBJ whole genome shotgun (WGS) entry which is preliminary data.</text>
</comment>
<dbReference type="GO" id="GO:0007165">
    <property type="term" value="P:signal transduction"/>
    <property type="evidence" value="ECO:0007669"/>
    <property type="project" value="TreeGrafter"/>
</dbReference>
<feature type="domain" description="Tail specific protease" evidence="4">
    <location>
        <begin position="1"/>
        <end position="123"/>
    </location>
</feature>
<dbReference type="InterPro" id="IPR029045">
    <property type="entry name" value="ClpP/crotonase-like_dom_sf"/>
</dbReference>
<accession>A0A5J4QF75</accession>
<evidence type="ECO:0000256" key="2">
    <source>
        <dbReference type="ARBA" id="ARBA00022801"/>
    </source>
</evidence>
<evidence type="ECO:0000313" key="5">
    <source>
        <dbReference type="EMBL" id="KAA6320427.1"/>
    </source>
</evidence>
<dbReference type="CDD" id="cd07560">
    <property type="entry name" value="Peptidase_S41_CPP"/>
    <property type="match status" value="1"/>
</dbReference>
<dbReference type="AlphaFoldDB" id="A0A5J4QF75"/>
<evidence type="ECO:0000256" key="1">
    <source>
        <dbReference type="ARBA" id="ARBA00022670"/>
    </source>
</evidence>
<keyword evidence="3" id="KW-0720">Serine protease</keyword>
<dbReference type="PANTHER" id="PTHR32060">
    <property type="entry name" value="TAIL-SPECIFIC PROTEASE"/>
    <property type="match status" value="1"/>
</dbReference>
<evidence type="ECO:0000256" key="3">
    <source>
        <dbReference type="ARBA" id="ARBA00022825"/>
    </source>
</evidence>
<proteinExistence type="predicted"/>
<dbReference type="Pfam" id="PF03572">
    <property type="entry name" value="Peptidase_S41"/>
    <property type="match status" value="1"/>
</dbReference>
<dbReference type="GO" id="GO:0008236">
    <property type="term" value="F:serine-type peptidase activity"/>
    <property type="evidence" value="ECO:0007669"/>
    <property type="project" value="UniProtKB-KW"/>
</dbReference>
<dbReference type="EC" id="3.4.21.-" evidence="5"/>
<organism evidence="5">
    <name type="scientific">termite gut metagenome</name>
    <dbReference type="NCBI Taxonomy" id="433724"/>
    <lineage>
        <taxon>unclassified sequences</taxon>
        <taxon>metagenomes</taxon>
        <taxon>organismal metagenomes</taxon>
    </lineage>
</organism>
<dbReference type="GO" id="GO:0004175">
    <property type="term" value="F:endopeptidase activity"/>
    <property type="evidence" value="ECO:0007669"/>
    <property type="project" value="TreeGrafter"/>
</dbReference>
<keyword evidence="1 5" id="KW-0645">Protease</keyword>
<gene>
    <name evidence="5" type="ORF">EZS27_029800</name>
</gene>
<feature type="non-terminal residue" evidence="5">
    <location>
        <position position="1"/>
    </location>
</feature>
<dbReference type="InterPro" id="IPR004447">
    <property type="entry name" value="Peptidase_S41A"/>
</dbReference>
<dbReference type="SUPFAM" id="SSF52096">
    <property type="entry name" value="ClpP/crotonase"/>
    <property type="match status" value="1"/>
</dbReference>
<dbReference type="GO" id="GO:0030288">
    <property type="term" value="C:outer membrane-bounded periplasmic space"/>
    <property type="evidence" value="ECO:0007669"/>
    <property type="project" value="TreeGrafter"/>
</dbReference>
<reference evidence="5" key="1">
    <citation type="submission" date="2019-03" db="EMBL/GenBank/DDBJ databases">
        <title>Single cell metagenomics reveals metabolic interactions within the superorganism composed of flagellate Streblomastix strix and complex community of Bacteroidetes bacteria on its surface.</title>
        <authorList>
            <person name="Treitli S.C."/>
            <person name="Kolisko M."/>
            <person name="Husnik F."/>
            <person name="Keeling P."/>
            <person name="Hampl V."/>
        </authorList>
    </citation>
    <scope>NUCLEOTIDE SEQUENCE</scope>
    <source>
        <strain evidence="5">STM</strain>
    </source>
</reference>
<name>A0A5J4QF75_9ZZZZ</name>
<protein>
    <submittedName>
        <fullName evidence="5">Putative CtpA-like serine protease</fullName>
        <ecNumber evidence="5">3.4.21.-</ecNumber>
    </submittedName>
</protein>
<dbReference type="EMBL" id="SNRY01003592">
    <property type="protein sequence ID" value="KAA6320427.1"/>
    <property type="molecule type" value="Genomic_DNA"/>
</dbReference>
<dbReference type="GO" id="GO:0006508">
    <property type="term" value="P:proteolysis"/>
    <property type="evidence" value="ECO:0007669"/>
    <property type="project" value="UniProtKB-KW"/>
</dbReference>
<dbReference type="SMART" id="SM00245">
    <property type="entry name" value="TSPc"/>
    <property type="match status" value="1"/>
</dbReference>
<dbReference type="Gene3D" id="3.90.226.10">
    <property type="entry name" value="2-enoyl-CoA Hydratase, Chain A, domain 1"/>
    <property type="match status" value="1"/>
</dbReference>
<sequence>VVDLRGNTGGYMEAAIRTVNEFLPQGKLIVYTQGRKSPRTETYANGTGSCQKLPIVVLIDEASASASEIFAGAIQDNDRGMIVGRRSFGKGLVQEPLSFEDGSAIRLTIARYYTPSGRCIQRPYESGKDENYEMDLLTRYTHGEFFSQDSIKQNENLRYSTGLGRPVYGGGGIMPDTFVPQDTIGFTSYFKSILSKGLMLQYAFQYTDNNRKKLAKYEDEKSLLDYLRHQKVILDRFVKYAQERGVKQRNLLIQKSYDLLEKGIYANIIYNMLGREAYIMYVNKSDETVKKALEILKAGKALPEAPPVVEKSAMIKNNDERSETRTTQTNCTGKTPAWRLYAQCSF</sequence>
<dbReference type="InterPro" id="IPR005151">
    <property type="entry name" value="Tail-specific_protease"/>
</dbReference>
<evidence type="ECO:0000259" key="4">
    <source>
        <dbReference type="SMART" id="SM00245"/>
    </source>
</evidence>
<keyword evidence="2 5" id="KW-0378">Hydrolase</keyword>